<comment type="similarity">
    <text evidence="2">Belongs to the UDP-glycosyltransferase family.</text>
</comment>
<keyword evidence="5" id="KW-0414">Isoprene biosynthesis</keyword>
<keyword evidence="7" id="KW-1185">Reference proteome</keyword>
<keyword evidence="3" id="KW-0328">Glycosyltransferase</keyword>
<dbReference type="PANTHER" id="PTHR48048:SF45">
    <property type="entry name" value="GLYCOSYLTRANSFERASE"/>
    <property type="match status" value="1"/>
</dbReference>
<dbReference type="EMBL" id="JAUIZM010000003">
    <property type="protein sequence ID" value="KAK1393402.1"/>
    <property type="molecule type" value="Genomic_DNA"/>
</dbReference>
<dbReference type="InterPro" id="IPR002213">
    <property type="entry name" value="UDP_glucos_trans"/>
</dbReference>
<organism evidence="6 7">
    <name type="scientific">Heracleum sosnowskyi</name>
    <dbReference type="NCBI Taxonomy" id="360622"/>
    <lineage>
        <taxon>Eukaryota</taxon>
        <taxon>Viridiplantae</taxon>
        <taxon>Streptophyta</taxon>
        <taxon>Embryophyta</taxon>
        <taxon>Tracheophyta</taxon>
        <taxon>Spermatophyta</taxon>
        <taxon>Magnoliopsida</taxon>
        <taxon>eudicotyledons</taxon>
        <taxon>Gunneridae</taxon>
        <taxon>Pentapetalae</taxon>
        <taxon>asterids</taxon>
        <taxon>campanulids</taxon>
        <taxon>Apiales</taxon>
        <taxon>Apiaceae</taxon>
        <taxon>Apioideae</taxon>
        <taxon>apioid superclade</taxon>
        <taxon>Tordylieae</taxon>
        <taxon>Tordyliinae</taxon>
        <taxon>Heracleum</taxon>
    </lineage>
</organism>
<evidence type="ECO:0000256" key="1">
    <source>
        <dbReference type="ARBA" id="ARBA00004721"/>
    </source>
</evidence>
<dbReference type="FunFam" id="3.40.50.2000:FF:000080">
    <property type="entry name" value="Glycosyltransferase"/>
    <property type="match status" value="1"/>
</dbReference>
<reference evidence="6" key="1">
    <citation type="submission" date="2023-02" db="EMBL/GenBank/DDBJ databases">
        <title>Genome of toxic invasive species Heracleum sosnowskyi carries increased number of genes despite the absence of recent whole-genome duplications.</title>
        <authorList>
            <person name="Schelkunov M."/>
            <person name="Shtratnikova V."/>
            <person name="Makarenko M."/>
            <person name="Klepikova A."/>
            <person name="Omelchenko D."/>
            <person name="Novikova G."/>
            <person name="Obukhova E."/>
            <person name="Bogdanov V."/>
            <person name="Penin A."/>
            <person name="Logacheva M."/>
        </authorList>
    </citation>
    <scope>NUCLEOTIDE SEQUENCE</scope>
    <source>
        <strain evidence="6">Hsosn_3</strain>
        <tissue evidence="6">Leaf</tissue>
    </source>
</reference>
<dbReference type="SUPFAM" id="SSF53756">
    <property type="entry name" value="UDP-Glycosyltransferase/glycogen phosphorylase"/>
    <property type="match status" value="1"/>
</dbReference>
<evidence type="ECO:0000256" key="5">
    <source>
        <dbReference type="ARBA" id="ARBA00023229"/>
    </source>
</evidence>
<evidence type="ECO:0000256" key="3">
    <source>
        <dbReference type="ARBA" id="ARBA00022676"/>
    </source>
</evidence>
<sequence length="443" mass="49645">MMRAELIFIPAPGVGHLVSAVEVARLVVGRDERISITILIIKMPFDSAAAALTQNLQNDAQDRINFVDIPSPDESVMTKLMSLPRMSFLGSLLSEQRNQVRDVVREILNRSESSRLGGFVVDMFCTTMIDVASDFNVPAYVFFTSSASFLGLMFYAQNLKDIENLEISEYKDSDIELSIPCFSNLVPAKVLPSVMLMESGSAMMTTIARRLRQTRAILVNTVLELEAYAIKSLKDDENIPHIYPVGPVINFKKGEQTSKNKNSDEAIMRWLDRQPSSSVVFLCFGSMGSFNMEQVKEIASALELSGQRFLWSLRRPSQEKEKMELPKDYEDYDEVLPEGFLERTSGKGKVIGWAPQLVNELGLAVKIKLDYRKEYFGPNELPQLVTAEEILSGLRGLMSEEGEMRDKVKTMKDICRKAVVEGGSSYNSLGQFIQDVIDNIDPS</sequence>
<gene>
    <name evidence="6" type="ORF">POM88_012458</name>
</gene>
<dbReference type="FunFam" id="3.40.50.2000:FF:000056">
    <property type="entry name" value="Glycosyltransferase"/>
    <property type="match status" value="1"/>
</dbReference>
<dbReference type="CDD" id="cd03784">
    <property type="entry name" value="GT1_Gtf-like"/>
    <property type="match status" value="1"/>
</dbReference>
<dbReference type="GO" id="GO:0035251">
    <property type="term" value="F:UDP-glucosyltransferase activity"/>
    <property type="evidence" value="ECO:0007669"/>
    <property type="project" value="InterPro"/>
</dbReference>
<dbReference type="GO" id="GO:0008299">
    <property type="term" value="P:isoprenoid biosynthetic process"/>
    <property type="evidence" value="ECO:0007669"/>
    <property type="project" value="UniProtKB-KW"/>
</dbReference>
<comment type="pathway">
    <text evidence="1">Secondary metabolite biosynthesis; terpenoid biosynthesis.</text>
</comment>
<dbReference type="PANTHER" id="PTHR48048">
    <property type="entry name" value="GLYCOSYLTRANSFERASE"/>
    <property type="match status" value="1"/>
</dbReference>
<comment type="caution">
    <text evidence="6">The sequence shown here is derived from an EMBL/GenBank/DDBJ whole genome shotgun (WGS) entry which is preliminary data.</text>
</comment>
<evidence type="ECO:0000313" key="6">
    <source>
        <dbReference type="EMBL" id="KAK1393402.1"/>
    </source>
</evidence>
<protein>
    <submittedName>
        <fullName evidence="6">Anthocyanidin 3-O-glucosyltransferase 2-like</fullName>
    </submittedName>
</protein>
<dbReference type="Gene3D" id="3.40.50.2000">
    <property type="entry name" value="Glycogen Phosphorylase B"/>
    <property type="match status" value="4"/>
</dbReference>
<dbReference type="Pfam" id="PF00201">
    <property type="entry name" value="UDPGT"/>
    <property type="match status" value="1"/>
</dbReference>
<evidence type="ECO:0000256" key="2">
    <source>
        <dbReference type="ARBA" id="ARBA00009995"/>
    </source>
</evidence>
<dbReference type="InterPro" id="IPR050481">
    <property type="entry name" value="UDP-glycosyltransf_plant"/>
</dbReference>
<reference evidence="6" key="2">
    <citation type="submission" date="2023-05" db="EMBL/GenBank/DDBJ databases">
        <authorList>
            <person name="Schelkunov M.I."/>
        </authorList>
    </citation>
    <scope>NUCLEOTIDE SEQUENCE</scope>
    <source>
        <strain evidence="6">Hsosn_3</strain>
        <tissue evidence="6">Leaf</tissue>
    </source>
</reference>
<dbReference type="Proteomes" id="UP001237642">
    <property type="component" value="Unassembled WGS sequence"/>
</dbReference>
<proteinExistence type="inferred from homology"/>
<name>A0AAD8IZZ6_9APIA</name>
<dbReference type="AlphaFoldDB" id="A0AAD8IZZ6"/>
<accession>A0AAD8IZZ6</accession>
<keyword evidence="4" id="KW-0808">Transferase</keyword>
<evidence type="ECO:0000313" key="7">
    <source>
        <dbReference type="Proteomes" id="UP001237642"/>
    </source>
</evidence>
<evidence type="ECO:0000256" key="4">
    <source>
        <dbReference type="ARBA" id="ARBA00022679"/>
    </source>
</evidence>